<dbReference type="InterPro" id="IPR000387">
    <property type="entry name" value="Tyr_Pase_dom"/>
</dbReference>
<protein>
    <submittedName>
        <fullName evidence="2">Tyrosine-protein phosphatase</fullName>
    </submittedName>
</protein>
<dbReference type="Proteomes" id="UP001348149">
    <property type="component" value="Unassembled WGS sequence"/>
</dbReference>
<accession>A0ABU6HFF8</accession>
<dbReference type="Gene3D" id="3.90.190.10">
    <property type="entry name" value="Protein tyrosine phosphatase superfamily"/>
    <property type="match status" value="1"/>
</dbReference>
<evidence type="ECO:0000259" key="1">
    <source>
        <dbReference type="PROSITE" id="PS50056"/>
    </source>
</evidence>
<keyword evidence="3" id="KW-1185">Reference proteome</keyword>
<dbReference type="InterPro" id="IPR055214">
    <property type="entry name" value="PTP-NADK"/>
</dbReference>
<evidence type="ECO:0000313" key="2">
    <source>
        <dbReference type="EMBL" id="MEC3861172.1"/>
    </source>
</evidence>
<dbReference type="EMBL" id="JAYLLH010000008">
    <property type="protein sequence ID" value="MEC3861172.1"/>
    <property type="molecule type" value="Genomic_DNA"/>
</dbReference>
<dbReference type="SUPFAM" id="SSF52799">
    <property type="entry name" value="(Phosphotyrosine protein) phosphatases II"/>
    <property type="match status" value="1"/>
</dbReference>
<evidence type="ECO:0000313" key="3">
    <source>
        <dbReference type="Proteomes" id="UP001348149"/>
    </source>
</evidence>
<name>A0ABU6HFF8_9RHOB</name>
<dbReference type="InterPro" id="IPR029021">
    <property type="entry name" value="Prot-tyrosine_phosphatase-like"/>
</dbReference>
<reference evidence="2 3" key="1">
    <citation type="submission" date="2024-01" db="EMBL/GenBank/DDBJ databases">
        <title>Mesobacterium rodlantinim sp. nov., isolated from shallow sea hydrothermal systems off Kueishantao Island.</title>
        <authorList>
            <person name="Su Z."/>
            <person name="Tang K."/>
        </authorList>
    </citation>
    <scope>NUCLEOTIDE SEQUENCE [LARGE SCALE GENOMIC DNA]</scope>
    <source>
        <strain evidence="2 3">TK19101</strain>
    </source>
</reference>
<proteinExistence type="predicted"/>
<dbReference type="PROSITE" id="PS50056">
    <property type="entry name" value="TYR_PHOSPHATASE_2"/>
    <property type="match status" value="1"/>
</dbReference>
<sequence length="234" mass="26932">MLAKLLARLDAAERKLRYSFGEDIVTPRGRRLSKLHYNLFDHAFLRTFWTNFWPVAPGVWRSNQPTHKRFVKYKAMGIRTVINLRGTDRRAHYLFEEESCRDLGLTLVNTRLHARHAVARENFIEVIDALRSAEKPMMFHCKSGADRAGMVAAMYQMIFDGQPVAVAKKQLGLKFIHLKFTKTGVQDYILDVYEARNNRAPIGFEDWMRTEYDGPAIQAGFDSKTPADQLVLPA</sequence>
<comment type="caution">
    <text evidence="2">The sequence shown here is derived from an EMBL/GenBank/DDBJ whole genome shotgun (WGS) entry which is preliminary data.</text>
</comment>
<feature type="domain" description="Tyrosine specific protein phosphatases" evidence="1">
    <location>
        <begin position="121"/>
        <end position="157"/>
    </location>
</feature>
<organism evidence="2 3">
    <name type="scientific">Mesobacterium hydrothermale</name>
    <dbReference type="NCBI Taxonomy" id="3111907"/>
    <lineage>
        <taxon>Bacteria</taxon>
        <taxon>Pseudomonadati</taxon>
        <taxon>Pseudomonadota</taxon>
        <taxon>Alphaproteobacteria</taxon>
        <taxon>Rhodobacterales</taxon>
        <taxon>Roseobacteraceae</taxon>
        <taxon>Mesobacterium</taxon>
    </lineage>
</organism>
<gene>
    <name evidence="2" type="ORF">VK792_07740</name>
</gene>
<dbReference type="Pfam" id="PF22741">
    <property type="entry name" value="PTP-NADK"/>
    <property type="match status" value="1"/>
</dbReference>
<dbReference type="RefSeq" id="WP_326296887.1">
    <property type="nucleotide sequence ID" value="NZ_JAYLLH010000008.1"/>
</dbReference>